<dbReference type="InterPro" id="IPR029044">
    <property type="entry name" value="Nucleotide-diphossugar_trans"/>
</dbReference>
<dbReference type="STRING" id="158441.A0A226DRZ1"/>
<dbReference type="SMART" id="SM00827">
    <property type="entry name" value="PKS_AT"/>
    <property type="match status" value="1"/>
</dbReference>
<feature type="domain" description="Ketosynthase family 3 (KS3)" evidence="4">
    <location>
        <begin position="1"/>
        <end position="482"/>
    </location>
</feature>
<dbReference type="Gene3D" id="3.30.70.3290">
    <property type="match status" value="1"/>
</dbReference>
<dbReference type="GO" id="GO:0004312">
    <property type="term" value="F:fatty acid synthase activity"/>
    <property type="evidence" value="ECO:0007669"/>
    <property type="project" value="TreeGrafter"/>
</dbReference>
<evidence type="ECO:0000256" key="2">
    <source>
        <dbReference type="ARBA" id="ARBA00022553"/>
    </source>
</evidence>
<dbReference type="InterPro" id="IPR016036">
    <property type="entry name" value="Malonyl_transacylase_ACP-bd"/>
</dbReference>
<keyword evidence="2" id="KW-0597">Phosphoprotein</keyword>
<dbReference type="InterPro" id="IPR050091">
    <property type="entry name" value="PKS_NRPS_Biosynth_Enz"/>
</dbReference>
<evidence type="ECO:0000256" key="3">
    <source>
        <dbReference type="ARBA" id="ARBA00022679"/>
    </source>
</evidence>
<dbReference type="InterPro" id="IPR001227">
    <property type="entry name" value="Ac_transferase_dom_sf"/>
</dbReference>
<proteinExistence type="predicted"/>
<dbReference type="PANTHER" id="PTHR43775">
    <property type="entry name" value="FATTY ACID SYNTHASE"/>
    <property type="match status" value="1"/>
</dbReference>
<keyword evidence="1" id="KW-0596">Phosphopantetheine</keyword>
<evidence type="ECO:0000256" key="1">
    <source>
        <dbReference type="ARBA" id="ARBA00022450"/>
    </source>
</evidence>
<evidence type="ECO:0000313" key="6">
    <source>
        <dbReference type="Proteomes" id="UP000198287"/>
    </source>
</evidence>
<dbReference type="SUPFAM" id="SSF53448">
    <property type="entry name" value="Nucleotide-diphospho-sugar transferases"/>
    <property type="match status" value="1"/>
</dbReference>
<dbReference type="GO" id="GO:0004315">
    <property type="term" value="F:3-oxoacyl-[acyl-carrier-protein] synthase activity"/>
    <property type="evidence" value="ECO:0007669"/>
    <property type="project" value="InterPro"/>
</dbReference>
<dbReference type="EMBL" id="LNIX01000013">
    <property type="protein sequence ID" value="OXA47437.1"/>
    <property type="molecule type" value="Genomic_DNA"/>
</dbReference>
<dbReference type="Gene3D" id="3.40.47.10">
    <property type="match status" value="1"/>
</dbReference>
<dbReference type="AlphaFoldDB" id="A0A226DRZ1"/>
<dbReference type="InterPro" id="IPR016035">
    <property type="entry name" value="Acyl_Trfase/lysoPLipase"/>
</dbReference>
<dbReference type="SUPFAM" id="SSF52151">
    <property type="entry name" value="FabD/lysophospholipase-like"/>
    <property type="match status" value="1"/>
</dbReference>
<dbReference type="SUPFAM" id="SSF55048">
    <property type="entry name" value="Probable ACP-binding domain of malonyl-CoA ACP transacylase"/>
    <property type="match status" value="1"/>
</dbReference>
<dbReference type="UniPathway" id="UPA00094"/>
<dbReference type="OMA" id="GETSMMV"/>
<evidence type="ECO:0000313" key="5">
    <source>
        <dbReference type="EMBL" id="OXA47437.1"/>
    </source>
</evidence>
<dbReference type="GO" id="GO:0006633">
    <property type="term" value="P:fatty acid biosynthetic process"/>
    <property type="evidence" value="ECO:0007669"/>
    <property type="project" value="UniProtKB-UniPathway"/>
</dbReference>
<evidence type="ECO:0000259" key="4">
    <source>
        <dbReference type="PROSITE" id="PS52004"/>
    </source>
</evidence>
<dbReference type="Proteomes" id="UP000198287">
    <property type="component" value="Unassembled WGS sequence"/>
</dbReference>
<organism evidence="5 6">
    <name type="scientific">Folsomia candida</name>
    <name type="common">Springtail</name>
    <dbReference type="NCBI Taxonomy" id="158441"/>
    <lineage>
        <taxon>Eukaryota</taxon>
        <taxon>Metazoa</taxon>
        <taxon>Ecdysozoa</taxon>
        <taxon>Arthropoda</taxon>
        <taxon>Hexapoda</taxon>
        <taxon>Collembola</taxon>
        <taxon>Entomobryomorpha</taxon>
        <taxon>Isotomoidea</taxon>
        <taxon>Isotomidae</taxon>
        <taxon>Proisotominae</taxon>
        <taxon>Folsomia</taxon>
    </lineage>
</organism>
<name>A0A226DRZ1_FOLCA</name>
<dbReference type="InterPro" id="IPR014043">
    <property type="entry name" value="Acyl_transferase_dom"/>
</dbReference>
<dbReference type="PANTHER" id="PTHR43775:SF37">
    <property type="entry name" value="SI:DKEY-61P9.11"/>
    <property type="match status" value="1"/>
</dbReference>
<gene>
    <name evidence="5" type="ORF">Fcan01_17696</name>
</gene>
<protein>
    <submittedName>
        <fullName evidence="5">Conidial yellow pigment biosynthesis polyketide synthase</fullName>
    </submittedName>
</protein>
<dbReference type="SUPFAM" id="SSF53901">
    <property type="entry name" value="Thiolase-like"/>
    <property type="match status" value="2"/>
</dbReference>
<dbReference type="InterPro" id="IPR014030">
    <property type="entry name" value="Ketoacyl_synth_N"/>
</dbReference>
<comment type="caution">
    <text evidence="5">The sequence shown here is derived from an EMBL/GenBank/DDBJ whole genome shotgun (WGS) entry which is preliminary data.</text>
</comment>
<dbReference type="CDD" id="cd00833">
    <property type="entry name" value="PKS"/>
    <property type="match status" value="1"/>
</dbReference>
<dbReference type="Pfam" id="PF00109">
    <property type="entry name" value="ketoacyl-synt"/>
    <property type="match status" value="1"/>
</dbReference>
<dbReference type="InterPro" id="IPR014031">
    <property type="entry name" value="Ketoacyl_synth_C"/>
</dbReference>
<dbReference type="InterPro" id="IPR020841">
    <property type="entry name" value="PKS_Beta-ketoAc_synthase_dom"/>
</dbReference>
<keyword evidence="3" id="KW-0808">Transferase</keyword>
<keyword evidence="6" id="KW-1185">Reference proteome</keyword>
<sequence length="927" mass="102914">MGGLNGLGWWVSYASDDFEAWKCIGLARALRRTLTTRPFMVIASNQVRREISFLLQDEVDKVYFSKPVENLSFRSLAKLKLQQLMAGERQQRFVLLDCNCLPIKNCDDLFRLNGVQWSELGETGEEFAAIVANSTLMRDGDLDTVMRLVVGRETLKSGLYGNETTEPALNEINYCFELDMKRSWNDYRDIMQKAEGSEKDLCNNMRTELGPLTAKISYFLELIGPSYSTESGCSTSIEGVDMACDKLRNEACDLAIVLGANLLLDPFTPGIVEGSLAPNGRCETVDASTDEIGRAEGVGVLILKRLSDAVSNGDRIWGVIRSSAVVGEGKSRTMGTSTANVETNAMQLALERAWIHPDDVDFVEPHGTIFGDPIELAAISKAYSSPCRDKLIIGSAETNIGHTESVSGIAGIQKTLLSMHHNLIPRHLHITKLNPEIDLTAIPAELSMQAIPWERKMCGKPRIAGINSFGITGAQAHLILEEPPQTKLSPVITLADSRQHRILTFSAKTETALQAQLNLYKDLLEPSKNVSLEDMEYTMHTSRTHFPVRQVVVGSTNENIISSLESLQKPKQIPGTPPRLCFLFTGQGSQYGGMAKSLYFESVVFRSTFDWCDSVLSLEYGLNIKRAILEDEFAHLLSSTLYSQIGIFCVEFGLLRLWESWGVIPEAVMGHSLGEFVAAVAAGMLKPLDALKMVATRSKLINVLPSSGMLVVARDLGTCKMEMSRAFGNSNQYLDIAAVNSQQQTVVSGSHKMINEFKIFCENNGITTLVLDSSHAFHSKLMDPIERDYDALLSSVKFRKPSKCKFISGVEGRIISEVDKNYWWRHTREKVCFLQACKSAGREGLTMFLEIGPHPVLSAFVLKNLHEISEISAIPSIRRKSNDWETMLSSVGKLYTCGISINWNNFHRYSSGKIIEVPGNHFEETRH</sequence>
<dbReference type="Gene3D" id="3.40.366.10">
    <property type="entry name" value="Malonyl-Coenzyme A Acyl Carrier Protein, domain 2"/>
    <property type="match status" value="1"/>
</dbReference>
<dbReference type="Pfam" id="PF16197">
    <property type="entry name" value="KAsynt_C_assoc"/>
    <property type="match status" value="1"/>
</dbReference>
<dbReference type="InterPro" id="IPR018201">
    <property type="entry name" value="Ketoacyl_synth_AS"/>
</dbReference>
<dbReference type="Pfam" id="PF00698">
    <property type="entry name" value="Acyl_transf_1"/>
    <property type="match status" value="1"/>
</dbReference>
<dbReference type="SMART" id="SM00825">
    <property type="entry name" value="PKS_KS"/>
    <property type="match status" value="1"/>
</dbReference>
<dbReference type="OrthoDB" id="7630912at2759"/>
<dbReference type="Pfam" id="PF02801">
    <property type="entry name" value="Ketoacyl-synt_C"/>
    <property type="match status" value="1"/>
</dbReference>
<dbReference type="InterPro" id="IPR032821">
    <property type="entry name" value="PKS_assoc"/>
</dbReference>
<dbReference type="PROSITE" id="PS52004">
    <property type="entry name" value="KS3_2"/>
    <property type="match status" value="1"/>
</dbReference>
<dbReference type="InterPro" id="IPR016039">
    <property type="entry name" value="Thiolase-like"/>
</dbReference>
<reference evidence="5 6" key="1">
    <citation type="submission" date="2015-12" db="EMBL/GenBank/DDBJ databases">
        <title>The genome of Folsomia candida.</title>
        <authorList>
            <person name="Faddeeva A."/>
            <person name="Derks M.F."/>
            <person name="Anvar Y."/>
            <person name="Smit S."/>
            <person name="Van Straalen N."/>
            <person name="Roelofs D."/>
        </authorList>
    </citation>
    <scope>NUCLEOTIDE SEQUENCE [LARGE SCALE GENOMIC DNA]</scope>
    <source>
        <strain evidence="5 6">VU population</strain>
        <tissue evidence="5">Whole body</tissue>
    </source>
</reference>
<dbReference type="Gene3D" id="3.30.70.250">
    <property type="entry name" value="Malonyl-CoA ACP transacylase, ACP-binding"/>
    <property type="match status" value="1"/>
</dbReference>
<dbReference type="PROSITE" id="PS00606">
    <property type="entry name" value="KS3_1"/>
    <property type="match status" value="1"/>
</dbReference>
<accession>A0A226DRZ1</accession>